<accession>A0AAV7SQX8</accession>
<evidence type="ECO:0000313" key="1">
    <source>
        <dbReference type="EMBL" id="KAJ1166482.1"/>
    </source>
</evidence>
<name>A0AAV7SQX8_PLEWA</name>
<evidence type="ECO:0000313" key="2">
    <source>
        <dbReference type="Proteomes" id="UP001066276"/>
    </source>
</evidence>
<reference evidence="1" key="1">
    <citation type="journal article" date="2022" name="bioRxiv">
        <title>Sequencing and chromosome-scale assembly of the giantPleurodeles waltlgenome.</title>
        <authorList>
            <person name="Brown T."/>
            <person name="Elewa A."/>
            <person name="Iarovenko S."/>
            <person name="Subramanian E."/>
            <person name="Araus A.J."/>
            <person name="Petzold A."/>
            <person name="Susuki M."/>
            <person name="Suzuki K.-i.T."/>
            <person name="Hayashi T."/>
            <person name="Toyoda A."/>
            <person name="Oliveira C."/>
            <person name="Osipova E."/>
            <person name="Leigh N.D."/>
            <person name="Simon A."/>
            <person name="Yun M.H."/>
        </authorList>
    </citation>
    <scope>NUCLEOTIDE SEQUENCE</scope>
    <source>
        <strain evidence="1">20211129_DDA</strain>
        <tissue evidence="1">Liver</tissue>
    </source>
</reference>
<dbReference type="Proteomes" id="UP001066276">
    <property type="component" value="Chromosome 4_2"/>
</dbReference>
<feature type="non-terminal residue" evidence="1">
    <location>
        <position position="128"/>
    </location>
</feature>
<proteinExistence type="predicted"/>
<gene>
    <name evidence="1" type="ORF">NDU88_006882</name>
</gene>
<protein>
    <submittedName>
        <fullName evidence="1">Uncharacterized protein</fullName>
    </submittedName>
</protein>
<dbReference type="PANTHER" id="PTHR33198:SF19">
    <property type="entry name" value="CCHC-TYPE DOMAIN-CONTAINING PROTEIN"/>
    <property type="match status" value="1"/>
</dbReference>
<comment type="caution">
    <text evidence="1">The sequence shown here is derived from an EMBL/GenBank/DDBJ whole genome shotgun (WGS) entry which is preliminary data.</text>
</comment>
<dbReference type="EMBL" id="JANPWB010000008">
    <property type="protein sequence ID" value="KAJ1166482.1"/>
    <property type="molecule type" value="Genomic_DNA"/>
</dbReference>
<organism evidence="1 2">
    <name type="scientific">Pleurodeles waltl</name>
    <name type="common">Iberian ribbed newt</name>
    <dbReference type="NCBI Taxonomy" id="8319"/>
    <lineage>
        <taxon>Eukaryota</taxon>
        <taxon>Metazoa</taxon>
        <taxon>Chordata</taxon>
        <taxon>Craniata</taxon>
        <taxon>Vertebrata</taxon>
        <taxon>Euteleostomi</taxon>
        <taxon>Amphibia</taxon>
        <taxon>Batrachia</taxon>
        <taxon>Caudata</taxon>
        <taxon>Salamandroidea</taxon>
        <taxon>Salamandridae</taxon>
        <taxon>Pleurodelinae</taxon>
        <taxon>Pleurodeles</taxon>
    </lineage>
</organism>
<sequence>MAQPNFTIVPPQAFWAAGNNPPVKWSEWKDYFMNYIGAIDLDDRMPAEQKKILLLHSLGPLGLKTYNKMQKSPISGDVCVFGVAMHDLDKYFAPKVCIGIIRYKFFQRKQEKGESVDDYVADLKKLAL</sequence>
<dbReference type="AlphaFoldDB" id="A0AAV7SQX8"/>
<dbReference type="PANTHER" id="PTHR33198">
    <property type="entry name" value="ANK_REP_REGION DOMAIN-CONTAINING PROTEIN-RELATED"/>
    <property type="match status" value="1"/>
</dbReference>
<keyword evidence="2" id="KW-1185">Reference proteome</keyword>